<accession>A0ABP6Z8L0</accession>
<evidence type="ECO:0008006" key="4">
    <source>
        <dbReference type="Google" id="ProtNLM"/>
    </source>
</evidence>
<keyword evidence="3" id="KW-1185">Reference proteome</keyword>
<comment type="caution">
    <text evidence="2">The sequence shown here is derived from an EMBL/GenBank/DDBJ whole genome shotgun (WGS) entry which is preliminary data.</text>
</comment>
<feature type="region of interest" description="Disordered" evidence="1">
    <location>
        <begin position="83"/>
        <end position="111"/>
    </location>
</feature>
<proteinExistence type="predicted"/>
<reference evidence="3" key="1">
    <citation type="journal article" date="2019" name="Int. J. Syst. Evol. Microbiol.">
        <title>The Global Catalogue of Microorganisms (GCM) 10K type strain sequencing project: providing services to taxonomists for standard genome sequencing and annotation.</title>
        <authorList>
            <consortium name="The Broad Institute Genomics Platform"/>
            <consortium name="The Broad Institute Genome Sequencing Center for Infectious Disease"/>
            <person name="Wu L."/>
            <person name="Ma J."/>
        </authorList>
    </citation>
    <scope>NUCLEOTIDE SEQUENCE [LARGE SCALE GENOMIC DNA]</scope>
    <source>
        <strain evidence="3">JCM 16928</strain>
    </source>
</reference>
<protein>
    <recommendedName>
        <fullName evidence="4">MafI family immunity protein</fullName>
    </recommendedName>
</protein>
<evidence type="ECO:0000256" key="1">
    <source>
        <dbReference type="SAM" id="MobiDB-lite"/>
    </source>
</evidence>
<gene>
    <name evidence="2" type="ORF">GCM10022235_86410</name>
</gene>
<name>A0ABP6Z8L0_9ACTN</name>
<sequence>MKPLTIGGQPVDLTEALARFRQVWGDGSDGILLHQLANEFEPVDLSCSEINALADLLTAIGDHGSAATLLEVHVTNRSEDAYDLRTGGHREDPRLSDRWEEITKERSHEMP</sequence>
<dbReference type="EMBL" id="BAABAA010000036">
    <property type="protein sequence ID" value="GAA3601286.1"/>
    <property type="molecule type" value="Genomic_DNA"/>
</dbReference>
<evidence type="ECO:0000313" key="3">
    <source>
        <dbReference type="Proteomes" id="UP001501222"/>
    </source>
</evidence>
<organism evidence="2 3">
    <name type="scientific">Kribbella ginsengisoli</name>
    <dbReference type="NCBI Taxonomy" id="363865"/>
    <lineage>
        <taxon>Bacteria</taxon>
        <taxon>Bacillati</taxon>
        <taxon>Actinomycetota</taxon>
        <taxon>Actinomycetes</taxon>
        <taxon>Propionibacteriales</taxon>
        <taxon>Kribbellaceae</taxon>
        <taxon>Kribbella</taxon>
    </lineage>
</organism>
<evidence type="ECO:0000313" key="2">
    <source>
        <dbReference type="EMBL" id="GAA3601286.1"/>
    </source>
</evidence>
<dbReference type="RefSeq" id="WP_344850727.1">
    <property type="nucleotide sequence ID" value="NZ_BAABAA010000036.1"/>
</dbReference>
<dbReference type="Proteomes" id="UP001501222">
    <property type="component" value="Unassembled WGS sequence"/>
</dbReference>